<keyword evidence="1" id="KW-1133">Transmembrane helix</keyword>
<feature type="transmembrane region" description="Helical" evidence="1">
    <location>
        <begin position="158"/>
        <end position="175"/>
    </location>
</feature>
<dbReference type="RefSeq" id="WP_093142758.1">
    <property type="nucleotide sequence ID" value="NZ_FOXF01000034.1"/>
</dbReference>
<sequence>MTAGAASAENGSYTEYMLIAGIAVLIIFIFILNADGYRLADLALNYENGGMQSSEDEFDTRTARRTLTTFRSEANGTALDRLAAGHRKNQGERVGTGGICIIAISPDSLSADMSMNKEKAEPCTDLQDANLRYISVPQLKASDRIILFQLLLEKRLRHWLYVFTVIPVLIIHGILDGCIQRRINLLGDIQVTPVKNRIYVMLPAVIPVLCTVALVRVGEDSVPWQLWPGLISVLSWTVVREFTVNLPQIGGRIGRKSS</sequence>
<name>A0A662ZLP2_9GAMM</name>
<gene>
    <name evidence="2" type="ORF">SAMN02910344_01668</name>
</gene>
<accession>A0A662ZLP2</accession>
<dbReference type="EMBL" id="FOXF01000034">
    <property type="protein sequence ID" value="SFP53979.1"/>
    <property type="molecule type" value="Genomic_DNA"/>
</dbReference>
<feature type="transmembrane region" description="Helical" evidence="1">
    <location>
        <begin position="16"/>
        <end position="34"/>
    </location>
</feature>
<reference evidence="2 3" key="1">
    <citation type="submission" date="2016-10" db="EMBL/GenBank/DDBJ databases">
        <authorList>
            <person name="Varghese N."/>
            <person name="Submissions S."/>
        </authorList>
    </citation>
    <scope>NUCLEOTIDE SEQUENCE [LARGE SCALE GENOMIC DNA]</scope>
    <source>
        <strain evidence="2 3">DSM 1361</strain>
    </source>
</reference>
<keyword evidence="3" id="KW-1185">Reference proteome</keyword>
<keyword evidence="1" id="KW-0472">Membrane</keyword>
<organism evidence="2 3">
    <name type="scientific">Ruminobacter amylophilus</name>
    <dbReference type="NCBI Taxonomy" id="867"/>
    <lineage>
        <taxon>Bacteria</taxon>
        <taxon>Pseudomonadati</taxon>
        <taxon>Pseudomonadota</taxon>
        <taxon>Gammaproteobacteria</taxon>
        <taxon>Aeromonadales</taxon>
        <taxon>Succinivibrionaceae</taxon>
        <taxon>Ruminobacter</taxon>
    </lineage>
</organism>
<proteinExistence type="predicted"/>
<evidence type="ECO:0000313" key="2">
    <source>
        <dbReference type="EMBL" id="SFP53979.1"/>
    </source>
</evidence>
<dbReference type="AlphaFoldDB" id="A0A662ZLP2"/>
<evidence type="ECO:0000313" key="3">
    <source>
        <dbReference type="Proteomes" id="UP000243745"/>
    </source>
</evidence>
<evidence type="ECO:0000256" key="1">
    <source>
        <dbReference type="SAM" id="Phobius"/>
    </source>
</evidence>
<keyword evidence="1" id="KW-0812">Transmembrane</keyword>
<feature type="transmembrane region" description="Helical" evidence="1">
    <location>
        <begin position="198"/>
        <end position="217"/>
    </location>
</feature>
<dbReference type="Proteomes" id="UP000243745">
    <property type="component" value="Unassembled WGS sequence"/>
</dbReference>
<protein>
    <submittedName>
        <fullName evidence="2">Uncharacterized protein</fullName>
    </submittedName>
</protein>